<sequence length="183" mass="20971">MNHYIDIRLKPDAEMRENVLMNTVYSKLHKALVILQSTSIGISFPKYKVLFGNVLRIHGEQSYLNDLQGVDWLGGIKGYCKLSDVLSIPEMVQYRTISRKQANMTEAKLRRLITRKSITKDEVKLYKAKMFSQGLDNAYLELVSSSTGEKHRRYIQFGELKDTPVAGDFDSFGLSKQATVPWF</sequence>
<evidence type="ECO:0000313" key="1">
    <source>
        <dbReference type="EMBL" id="GAW94647.1"/>
    </source>
</evidence>
<dbReference type="Gene3D" id="3.30.70.2540">
    <property type="entry name" value="CRISPR-associated endoribonuclease Cas6/Csy4"/>
    <property type="match status" value="1"/>
</dbReference>
<dbReference type="NCBIfam" id="TIGR02563">
    <property type="entry name" value="cas_Csy4"/>
    <property type="match status" value="1"/>
</dbReference>
<reference evidence="1 2" key="1">
    <citation type="submission" date="2017-06" db="EMBL/GenBank/DDBJ databases">
        <title>Whole Genome Sequences of Colwellia marinimaniae MTCD1.</title>
        <authorList>
            <person name="Kusumoto H."/>
            <person name="Inoue M."/>
            <person name="Tanikawa K."/>
            <person name="Maeji H."/>
            <person name="Cameron J.H."/>
            <person name="Bartlett D.H."/>
        </authorList>
    </citation>
    <scope>NUCLEOTIDE SEQUENCE [LARGE SCALE GENOMIC DNA]</scope>
    <source>
        <strain evidence="1 2">MTCD1</strain>
    </source>
</reference>
<comment type="caution">
    <text evidence="1">The sequence shown here is derived from an EMBL/GenBank/DDBJ whole genome shotgun (WGS) entry which is preliminary data.</text>
</comment>
<dbReference type="CDD" id="cd09739">
    <property type="entry name" value="Cas6_I-F"/>
    <property type="match status" value="1"/>
</dbReference>
<evidence type="ECO:0000313" key="2">
    <source>
        <dbReference type="Proteomes" id="UP000197068"/>
    </source>
</evidence>
<dbReference type="Pfam" id="PF09618">
    <property type="entry name" value="Cas_Csy4"/>
    <property type="match status" value="1"/>
</dbReference>
<proteinExistence type="predicted"/>
<name>A0ABQ0MQK4_9GAMM</name>
<gene>
    <name evidence="1" type="ORF">MTCD1_00244</name>
</gene>
<dbReference type="EMBL" id="BDQM01000001">
    <property type="protein sequence ID" value="GAW94647.1"/>
    <property type="molecule type" value="Genomic_DNA"/>
</dbReference>
<keyword evidence="2" id="KW-1185">Reference proteome</keyword>
<dbReference type="InterPro" id="IPR042564">
    <property type="entry name" value="CRISPR-Cas6/Csy4_sf"/>
</dbReference>
<protein>
    <submittedName>
        <fullName evidence="1">Type I-F CRISPR-associated endoribonuclease Cas6/Csy4</fullName>
    </submittedName>
</protein>
<dbReference type="InterPro" id="IPR013396">
    <property type="entry name" value="CRISPR-assoc_prot_Csy4"/>
</dbReference>
<organism evidence="1 2">
    <name type="scientific">Colwellia marinimaniae</name>
    <dbReference type="NCBI Taxonomy" id="1513592"/>
    <lineage>
        <taxon>Bacteria</taxon>
        <taxon>Pseudomonadati</taxon>
        <taxon>Pseudomonadota</taxon>
        <taxon>Gammaproteobacteria</taxon>
        <taxon>Alteromonadales</taxon>
        <taxon>Colwelliaceae</taxon>
        <taxon>Colwellia</taxon>
    </lineage>
</organism>
<dbReference type="Proteomes" id="UP000197068">
    <property type="component" value="Unassembled WGS sequence"/>
</dbReference>
<accession>A0ABQ0MQK4</accession>
<dbReference type="RefSeq" id="WP_057182296.1">
    <property type="nucleotide sequence ID" value="NZ_BDQM01000001.1"/>
</dbReference>